<evidence type="ECO:0000256" key="7">
    <source>
        <dbReference type="PROSITE-ProRule" id="PRU00283"/>
    </source>
</evidence>
<keyword evidence="2" id="KW-0963">Cytoplasm</keyword>
<feature type="compositionally biased region" description="Acidic residues" evidence="9">
    <location>
        <begin position="468"/>
        <end position="482"/>
    </location>
</feature>
<name>A0A9P0HJP4_NEZVI</name>
<dbReference type="SUPFAM" id="SSF52540">
    <property type="entry name" value="P-loop containing nucleoside triphosphate hydrolases"/>
    <property type="match status" value="1"/>
</dbReference>
<feature type="region of interest" description="Disordered" evidence="9">
    <location>
        <begin position="455"/>
        <end position="491"/>
    </location>
</feature>
<protein>
    <recommendedName>
        <fullName evidence="10">Kinesin motor domain-containing protein</fullName>
    </recommendedName>
</protein>
<dbReference type="GO" id="GO:0005524">
    <property type="term" value="F:ATP binding"/>
    <property type="evidence" value="ECO:0007669"/>
    <property type="project" value="UniProtKB-UniRule"/>
</dbReference>
<sequence length="1083" mass="123595">MDCVKVALRIRPLVTSELDIGCRPCIERIPKEPQVTIGKGSQMFTYNFVFDEFEGQGKVYNDAVESLIDNLFKGYNVTILAYGQTGSGKTYTMGTNYSGDGELGVIPRAIYDIFNKINSSTDKEYKVSVSFIELYNESLYDLLTQKPREQSIVEMREHCNTVCIPGLTELEVRSPEETLGRLKEGSSGRVVGSTAMNAQSSRSHAIFTINFKILPKDNPTNIITSKFHLVDLAGSERSKKTGTTGERFKEGVNINKGLLVLGNVISQLGEGNHGYINYRDSKLTRLLQDSLGGNSVTLMIACVSPADYNQDETLSTLRYADRARKIKNKPVVNQDPHLAEISRLRKEIEELRLKMIGGTILECPPEHKTLQEKLSEAQRKINQLSKALGSALSQNTTMFEKTISIENAETTLKEKLNELFSYLTGTLSADDQRWVELKEKIATVQDEQKKVEKEILGLDKSSEHNNDEKDDDDNDDGDDEGDAASGLINRREEHIMSQAKINKEILALSKDLMWKEELMAKLSENSGQFGRINGVSEESVEELKRQLAELQQEKDDLLKQMKNSSSGQSASAKIAENRRKRLQELESKVSSLTKKVTEQERVIKMKEKSEEKIMALKQEIMSMKQLKVKLIQQMKTENERFSNFKAEKDREVCQLKSQNMKKLNQMKKMEQLHSMQQNVLRRKLEAAAAANKRIMAALERQKNARERKNKGPASEKIKERLTEELELLESEYQAQKSLETLIQDRASLTKELAVIKESLEDDSVSEAEKVKLRIDAKQVENELDMRSVEISDLQQKLLDIQQDDQNKHYLEVLQSMADAKFALKYLFNLASERVKESVNYAAALAELKEQQSETDLQLSEYRTKLENLESYHKKALERMEKECEEKVYLFMKMASENIEKNQDGPLSEKFRIQTQELEKLEQLRKRIEELEEENKRLAMDGSNQMETENLNPFEKFLEERNTTFIVPSKKRTMKKEKKVENYAVTDEETLRAFDDSGEIDIDDPENDPDWRKTPIARRIHALRKGKLGKRNSGKEDEKCTCIGKCEKGCICKKSASPCNENCSCDHSVCSSANKRLRIDFGED</sequence>
<dbReference type="GO" id="GO:0007018">
    <property type="term" value="P:microtubule-based movement"/>
    <property type="evidence" value="ECO:0007669"/>
    <property type="project" value="InterPro"/>
</dbReference>
<dbReference type="PROSITE" id="PS50067">
    <property type="entry name" value="KINESIN_MOTOR_2"/>
    <property type="match status" value="1"/>
</dbReference>
<feature type="coiled-coil region" evidence="8">
    <location>
        <begin position="533"/>
        <end position="633"/>
    </location>
</feature>
<feature type="domain" description="Kinesin motor" evidence="10">
    <location>
        <begin position="3"/>
        <end position="326"/>
    </location>
</feature>
<dbReference type="InterPro" id="IPR001752">
    <property type="entry name" value="Kinesin_motor_dom"/>
</dbReference>
<proteinExistence type="inferred from homology"/>
<evidence type="ECO:0000256" key="4">
    <source>
        <dbReference type="ARBA" id="ARBA00022840"/>
    </source>
</evidence>
<feature type="coiled-coil region" evidence="8">
    <location>
        <begin position="367"/>
        <end position="394"/>
    </location>
</feature>
<dbReference type="Pfam" id="PF25764">
    <property type="entry name" value="KIF21A_4th"/>
    <property type="match status" value="1"/>
</dbReference>
<evidence type="ECO:0000259" key="10">
    <source>
        <dbReference type="PROSITE" id="PS50067"/>
    </source>
</evidence>
<dbReference type="GO" id="GO:0003777">
    <property type="term" value="F:microtubule motor activity"/>
    <property type="evidence" value="ECO:0007669"/>
    <property type="project" value="InterPro"/>
</dbReference>
<dbReference type="InterPro" id="IPR027640">
    <property type="entry name" value="Kinesin-like_fam"/>
</dbReference>
<keyword evidence="5 8" id="KW-0175">Coiled coil</keyword>
<dbReference type="PANTHER" id="PTHR47969">
    <property type="entry name" value="CHROMOSOME-ASSOCIATED KINESIN KIF4A-RELATED"/>
    <property type="match status" value="1"/>
</dbReference>
<feature type="compositionally biased region" description="Basic and acidic residues" evidence="9">
    <location>
        <begin position="455"/>
        <end position="467"/>
    </location>
</feature>
<keyword evidence="12" id="KW-1185">Reference proteome</keyword>
<keyword evidence="7" id="KW-0505">Motor protein</keyword>
<keyword evidence="3 7" id="KW-0547">Nucleotide-binding</keyword>
<dbReference type="InterPro" id="IPR019821">
    <property type="entry name" value="Kinesin_motor_CS"/>
</dbReference>
<gene>
    <name evidence="11" type="ORF">NEZAVI_LOCUS11504</name>
</gene>
<dbReference type="InterPro" id="IPR036961">
    <property type="entry name" value="Kinesin_motor_dom_sf"/>
</dbReference>
<dbReference type="Proteomes" id="UP001152798">
    <property type="component" value="Chromosome 5"/>
</dbReference>
<dbReference type="AlphaFoldDB" id="A0A9P0HJP4"/>
<dbReference type="GO" id="GO:0007052">
    <property type="term" value="P:mitotic spindle organization"/>
    <property type="evidence" value="ECO:0007669"/>
    <property type="project" value="TreeGrafter"/>
</dbReference>
<dbReference type="InterPro" id="IPR027417">
    <property type="entry name" value="P-loop_NTPase"/>
</dbReference>
<evidence type="ECO:0000256" key="3">
    <source>
        <dbReference type="ARBA" id="ARBA00022741"/>
    </source>
</evidence>
<feature type="coiled-coil region" evidence="8">
    <location>
        <begin position="681"/>
        <end position="796"/>
    </location>
</feature>
<evidence type="ECO:0000313" key="11">
    <source>
        <dbReference type="EMBL" id="CAH1402756.1"/>
    </source>
</evidence>
<dbReference type="PRINTS" id="PR00380">
    <property type="entry name" value="KINESINHEAVY"/>
</dbReference>
<dbReference type="PANTHER" id="PTHR47969:SF15">
    <property type="entry name" value="CHROMOSOME-ASSOCIATED KINESIN KIF4A-RELATED"/>
    <property type="match status" value="1"/>
</dbReference>
<feature type="coiled-coil region" evidence="8">
    <location>
        <begin position="844"/>
        <end position="885"/>
    </location>
</feature>
<evidence type="ECO:0000256" key="2">
    <source>
        <dbReference type="ARBA" id="ARBA00022490"/>
    </source>
</evidence>
<dbReference type="GO" id="GO:0008017">
    <property type="term" value="F:microtubule binding"/>
    <property type="evidence" value="ECO:0007669"/>
    <property type="project" value="InterPro"/>
</dbReference>
<evidence type="ECO:0000313" key="12">
    <source>
        <dbReference type="Proteomes" id="UP001152798"/>
    </source>
</evidence>
<organism evidence="11 12">
    <name type="scientific">Nezara viridula</name>
    <name type="common">Southern green stink bug</name>
    <name type="synonym">Cimex viridulus</name>
    <dbReference type="NCBI Taxonomy" id="85310"/>
    <lineage>
        <taxon>Eukaryota</taxon>
        <taxon>Metazoa</taxon>
        <taxon>Ecdysozoa</taxon>
        <taxon>Arthropoda</taxon>
        <taxon>Hexapoda</taxon>
        <taxon>Insecta</taxon>
        <taxon>Pterygota</taxon>
        <taxon>Neoptera</taxon>
        <taxon>Paraneoptera</taxon>
        <taxon>Hemiptera</taxon>
        <taxon>Heteroptera</taxon>
        <taxon>Panheteroptera</taxon>
        <taxon>Pentatomomorpha</taxon>
        <taxon>Pentatomoidea</taxon>
        <taxon>Pentatomidae</taxon>
        <taxon>Pentatominae</taxon>
        <taxon>Nezara</taxon>
    </lineage>
</organism>
<dbReference type="PROSITE" id="PS00411">
    <property type="entry name" value="KINESIN_MOTOR_1"/>
    <property type="match status" value="1"/>
</dbReference>
<comment type="similarity">
    <text evidence="7">Belongs to the TRAFAC class myosin-kinesin ATPase superfamily. Kinesin family.</text>
</comment>
<dbReference type="CDD" id="cd01372">
    <property type="entry name" value="KISc_KIF4"/>
    <property type="match status" value="1"/>
</dbReference>
<comment type="subcellular location">
    <subcellularLocation>
        <location evidence="1">Cytoplasm</location>
        <location evidence="1">Cytoskeleton</location>
    </subcellularLocation>
</comment>
<dbReference type="Gene3D" id="3.40.850.10">
    <property type="entry name" value="Kinesin motor domain"/>
    <property type="match status" value="1"/>
</dbReference>
<reference evidence="11" key="1">
    <citation type="submission" date="2022-01" db="EMBL/GenBank/DDBJ databases">
        <authorList>
            <person name="King R."/>
        </authorList>
    </citation>
    <scope>NUCLEOTIDE SEQUENCE</scope>
</reference>
<evidence type="ECO:0000256" key="9">
    <source>
        <dbReference type="SAM" id="MobiDB-lite"/>
    </source>
</evidence>
<evidence type="ECO:0000256" key="8">
    <source>
        <dbReference type="SAM" id="Coils"/>
    </source>
</evidence>
<evidence type="ECO:0000256" key="1">
    <source>
        <dbReference type="ARBA" id="ARBA00004245"/>
    </source>
</evidence>
<dbReference type="SMART" id="SM00129">
    <property type="entry name" value="KISc"/>
    <property type="match status" value="1"/>
</dbReference>
<keyword evidence="4 7" id="KW-0067">ATP-binding</keyword>
<accession>A0A9P0HJP4</accession>
<dbReference type="GO" id="GO:0005875">
    <property type="term" value="C:microtubule associated complex"/>
    <property type="evidence" value="ECO:0007669"/>
    <property type="project" value="TreeGrafter"/>
</dbReference>
<dbReference type="OrthoDB" id="3176171at2759"/>
<dbReference type="GO" id="GO:0051231">
    <property type="term" value="P:spindle elongation"/>
    <property type="evidence" value="ECO:0007669"/>
    <property type="project" value="TreeGrafter"/>
</dbReference>
<keyword evidence="6" id="KW-0206">Cytoskeleton</keyword>
<feature type="coiled-coil region" evidence="8">
    <location>
        <begin position="910"/>
        <end position="947"/>
    </location>
</feature>
<dbReference type="EMBL" id="OV725081">
    <property type="protein sequence ID" value="CAH1402756.1"/>
    <property type="molecule type" value="Genomic_DNA"/>
</dbReference>
<evidence type="ECO:0000256" key="5">
    <source>
        <dbReference type="ARBA" id="ARBA00023054"/>
    </source>
</evidence>
<feature type="binding site" evidence="7">
    <location>
        <begin position="83"/>
        <end position="90"/>
    </location>
    <ligand>
        <name>ATP</name>
        <dbReference type="ChEBI" id="CHEBI:30616"/>
    </ligand>
</feature>
<evidence type="ECO:0000256" key="6">
    <source>
        <dbReference type="ARBA" id="ARBA00023212"/>
    </source>
</evidence>
<dbReference type="Pfam" id="PF00225">
    <property type="entry name" value="Kinesin"/>
    <property type="match status" value="1"/>
</dbReference>